<dbReference type="EMBL" id="PEIB01000121">
    <property type="protein sequence ID" value="RXJ65132.1"/>
    <property type="molecule type" value="Genomic_DNA"/>
</dbReference>
<evidence type="ECO:0000313" key="3">
    <source>
        <dbReference type="Proteomes" id="UP000290287"/>
    </source>
</evidence>
<feature type="non-terminal residue" evidence="2">
    <location>
        <position position="84"/>
    </location>
</feature>
<gene>
    <name evidence="2" type="ORF">CS022_24855</name>
</gene>
<accession>A0A4Q0Y4Q1</accession>
<sequence length="84" mass="8918">ALPFMLVDSATGASRPYQLSVAVNQGDHAPDLNLSIPQMPEPMAEPASEEIPEVTNEMMPEAAAEPMEMPVEPDVMAQPAVTAD</sequence>
<dbReference type="AlphaFoldDB" id="A0A4Q0Y4Q1"/>
<comment type="caution">
    <text evidence="2">The sequence shown here is derived from an EMBL/GenBank/DDBJ whole genome shotgun (WGS) entry which is preliminary data.</text>
</comment>
<reference evidence="2 3" key="1">
    <citation type="submission" date="2017-10" db="EMBL/GenBank/DDBJ databases">
        <title>Nyctiphanis sp. nov., isolated from the stomach of the euphausiid Nyctiphanes simplex (Hansen, 1911) in the Gulf of California.</title>
        <authorList>
            <person name="Gomez-Gil B."/>
            <person name="Aguilar-Mendez M."/>
            <person name="Lopez-Cortes A."/>
            <person name="Gomez-Gutierrez J."/>
            <person name="Roque A."/>
            <person name="Lang E."/>
            <person name="Gonzalez-Castillo A."/>
        </authorList>
    </citation>
    <scope>NUCLEOTIDE SEQUENCE [LARGE SCALE GENOMIC DNA]</scope>
    <source>
        <strain evidence="2 3">CAIM 600</strain>
    </source>
</reference>
<dbReference type="RefSeq" id="WP_201746395.1">
    <property type="nucleotide sequence ID" value="NZ_PEIB01000121.1"/>
</dbReference>
<name>A0A4Q0Y4Q1_9GAMM</name>
<feature type="compositionally biased region" description="Low complexity" evidence="1">
    <location>
        <begin position="36"/>
        <end position="46"/>
    </location>
</feature>
<protein>
    <submittedName>
        <fullName evidence="2">Uncharacterized protein</fullName>
    </submittedName>
</protein>
<feature type="non-terminal residue" evidence="2">
    <location>
        <position position="1"/>
    </location>
</feature>
<evidence type="ECO:0000256" key="1">
    <source>
        <dbReference type="SAM" id="MobiDB-lite"/>
    </source>
</evidence>
<proteinExistence type="predicted"/>
<evidence type="ECO:0000313" key="2">
    <source>
        <dbReference type="EMBL" id="RXJ65132.1"/>
    </source>
</evidence>
<keyword evidence="3" id="KW-1185">Reference proteome</keyword>
<organism evidence="2 3">
    <name type="scientific">Veronia nyctiphanis</name>
    <dbReference type="NCBI Taxonomy" id="1278244"/>
    <lineage>
        <taxon>Bacteria</taxon>
        <taxon>Pseudomonadati</taxon>
        <taxon>Pseudomonadota</taxon>
        <taxon>Gammaproteobacteria</taxon>
        <taxon>Vibrionales</taxon>
        <taxon>Vibrionaceae</taxon>
        <taxon>Veronia</taxon>
    </lineage>
</organism>
<dbReference type="Proteomes" id="UP000290287">
    <property type="component" value="Unassembled WGS sequence"/>
</dbReference>
<feature type="region of interest" description="Disordered" evidence="1">
    <location>
        <begin position="27"/>
        <end position="51"/>
    </location>
</feature>